<dbReference type="OrthoDB" id="3250773at2"/>
<organism evidence="2 3">
    <name type="scientific">Actinomycetospora succinea</name>
    <dbReference type="NCBI Taxonomy" id="663603"/>
    <lineage>
        <taxon>Bacteria</taxon>
        <taxon>Bacillati</taxon>
        <taxon>Actinomycetota</taxon>
        <taxon>Actinomycetes</taxon>
        <taxon>Pseudonocardiales</taxon>
        <taxon>Pseudonocardiaceae</taxon>
        <taxon>Actinomycetospora</taxon>
    </lineage>
</organism>
<keyword evidence="3" id="KW-1185">Reference proteome</keyword>
<dbReference type="EMBL" id="SNYO01000003">
    <property type="protein sequence ID" value="TDQ61129.1"/>
    <property type="molecule type" value="Genomic_DNA"/>
</dbReference>
<proteinExistence type="predicted"/>
<feature type="compositionally biased region" description="Acidic residues" evidence="1">
    <location>
        <begin position="334"/>
        <end position="354"/>
    </location>
</feature>
<dbReference type="Pfam" id="PF12787">
    <property type="entry name" value="EcsC"/>
    <property type="match status" value="1"/>
</dbReference>
<dbReference type="PANTHER" id="PTHR41260:SF1">
    <property type="entry name" value="PROTEIN ECSC"/>
    <property type="match status" value="1"/>
</dbReference>
<accession>A0A4R6VF06</accession>
<feature type="compositionally biased region" description="Low complexity" evidence="1">
    <location>
        <begin position="1"/>
        <end position="14"/>
    </location>
</feature>
<evidence type="ECO:0000313" key="2">
    <source>
        <dbReference type="EMBL" id="TDQ61129.1"/>
    </source>
</evidence>
<protein>
    <submittedName>
        <fullName evidence="2">EcsC family protein</fullName>
    </submittedName>
</protein>
<dbReference type="RefSeq" id="WP_133826915.1">
    <property type="nucleotide sequence ID" value="NZ_BAABHR010000052.1"/>
</dbReference>
<reference evidence="2 3" key="1">
    <citation type="submission" date="2019-03" db="EMBL/GenBank/DDBJ databases">
        <title>Genomic Encyclopedia of Type Strains, Phase IV (KMG-IV): sequencing the most valuable type-strain genomes for metagenomic binning, comparative biology and taxonomic classification.</title>
        <authorList>
            <person name="Goeker M."/>
        </authorList>
    </citation>
    <scope>NUCLEOTIDE SEQUENCE [LARGE SCALE GENOMIC DNA]</scope>
    <source>
        <strain evidence="2 3">DSM 45775</strain>
    </source>
</reference>
<sequence>MSTTTDDPAQTTPDVSPSDAERWREVVQWKDREIQSTSGMLSPVLNGIAGVRAEVTSFLRRVPGVSQVDDGVQTALHQLAAAGAGAGAATLRRDAVFADFRAHGHDVTDFKDIRDLDIAQIEAAMPRLDLGYTVFAGVQGGVTGILTTTGVTVAAGGTGGAGLGSLPGIAVLAAALTGDTLLTVGSCTRAVAHVAAYHGYDVTKRSEQIIALAVLAVGLSSDEDSPQAYQDLSELITAKTEENQKRKQQQVQIKRLGQAVYQRLLGQIGQRELAQLVPVLGVGVGAVLSARLLAKVVDTARHLYGERFLHDKYELPFGVELPFDPAHYAPYVDGEPDDGGDDMDDEGDEIFAGA</sequence>
<feature type="region of interest" description="Disordered" evidence="1">
    <location>
        <begin position="1"/>
        <end position="21"/>
    </location>
</feature>
<dbReference type="AlphaFoldDB" id="A0A4R6VF06"/>
<dbReference type="InterPro" id="IPR024787">
    <property type="entry name" value="EcsC"/>
</dbReference>
<evidence type="ECO:0000256" key="1">
    <source>
        <dbReference type="SAM" id="MobiDB-lite"/>
    </source>
</evidence>
<feature type="region of interest" description="Disordered" evidence="1">
    <location>
        <begin position="331"/>
        <end position="354"/>
    </location>
</feature>
<comment type="caution">
    <text evidence="2">The sequence shown here is derived from an EMBL/GenBank/DDBJ whole genome shotgun (WGS) entry which is preliminary data.</text>
</comment>
<gene>
    <name evidence="2" type="ORF">EV188_103636</name>
</gene>
<name>A0A4R6VF06_9PSEU</name>
<dbReference type="PANTHER" id="PTHR41260">
    <property type="entry name" value="PROTEIN ECSC"/>
    <property type="match status" value="1"/>
</dbReference>
<evidence type="ECO:0000313" key="3">
    <source>
        <dbReference type="Proteomes" id="UP000295705"/>
    </source>
</evidence>
<dbReference type="Proteomes" id="UP000295705">
    <property type="component" value="Unassembled WGS sequence"/>
</dbReference>